<comment type="caution">
    <text evidence="3">The sequence shown here is derived from an EMBL/GenBank/DDBJ whole genome shotgun (WGS) entry which is preliminary data.</text>
</comment>
<dbReference type="AlphaFoldDB" id="A0A0W0Z644"/>
<dbReference type="Proteomes" id="UP000054600">
    <property type="component" value="Unassembled WGS sequence"/>
</dbReference>
<feature type="compositionally biased region" description="Low complexity" evidence="1">
    <location>
        <begin position="170"/>
        <end position="190"/>
    </location>
</feature>
<proteinExistence type="predicted"/>
<dbReference type="PATRIC" id="fig|1122169.6.peg.619"/>
<feature type="transmembrane region" description="Helical" evidence="2">
    <location>
        <begin position="69"/>
        <end position="91"/>
    </location>
</feature>
<dbReference type="STRING" id="1122169.Lsha_0542"/>
<accession>A0A0W0Z644</accession>
<dbReference type="RefSeq" id="WP_018575759.1">
    <property type="nucleotide sequence ID" value="NZ_KB892381.1"/>
</dbReference>
<keyword evidence="2" id="KW-0812">Transmembrane</keyword>
<evidence type="ECO:0000256" key="2">
    <source>
        <dbReference type="SAM" id="Phobius"/>
    </source>
</evidence>
<dbReference type="EMBL" id="LNYW01000017">
    <property type="protein sequence ID" value="KTD64603.1"/>
    <property type="molecule type" value="Genomic_DNA"/>
</dbReference>
<feature type="compositionally biased region" description="Polar residues" evidence="1">
    <location>
        <begin position="136"/>
        <end position="152"/>
    </location>
</feature>
<gene>
    <name evidence="3" type="ORF">Lsha_0542</name>
</gene>
<feature type="transmembrane region" description="Helical" evidence="2">
    <location>
        <begin position="40"/>
        <end position="63"/>
    </location>
</feature>
<evidence type="ECO:0000313" key="4">
    <source>
        <dbReference type="Proteomes" id="UP000054600"/>
    </source>
</evidence>
<protein>
    <recommendedName>
        <fullName evidence="5">Transmembrane protein</fullName>
    </recommendedName>
</protein>
<name>A0A0W0Z644_9GAMM</name>
<organism evidence="3 4">
    <name type="scientific">Legionella shakespearei DSM 23087</name>
    <dbReference type="NCBI Taxonomy" id="1122169"/>
    <lineage>
        <taxon>Bacteria</taxon>
        <taxon>Pseudomonadati</taxon>
        <taxon>Pseudomonadota</taxon>
        <taxon>Gammaproteobacteria</taxon>
        <taxon>Legionellales</taxon>
        <taxon>Legionellaceae</taxon>
        <taxon>Legionella</taxon>
    </lineage>
</organism>
<keyword evidence="2" id="KW-0472">Membrane</keyword>
<evidence type="ECO:0008006" key="5">
    <source>
        <dbReference type="Google" id="ProtNLM"/>
    </source>
</evidence>
<evidence type="ECO:0000256" key="1">
    <source>
        <dbReference type="SAM" id="MobiDB-lite"/>
    </source>
</evidence>
<feature type="transmembrane region" description="Helical" evidence="2">
    <location>
        <begin position="12"/>
        <end position="33"/>
    </location>
</feature>
<sequence>MYDVYEYRTERVVIFSPLITVVKVVVGGGVILVGGGAVLLAVGAVATAVVGGVVVAGTAAAAVAATATAATPAVLATGGGVAAAVVSGFGVTHGMKHLAHKYTEAKQKRARKHAEKDAEQEVIPSSSAKMMEQLGSEKSQQSIEVSKVSDQTKVVDIKSQKKSGKKHVNESSSGSDSESYSSESSLSMGM</sequence>
<reference evidence="3 4" key="1">
    <citation type="submission" date="2015-11" db="EMBL/GenBank/DDBJ databases">
        <title>Genomic analysis of 38 Legionella species identifies large and diverse effector repertoires.</title>
        <authorList>
            <person name="Burstein D."/>
            <person name="Amaro F."/>
            <person name="Zusman T."/>
            <person name="Lifshitz Z."/>
            <person name="Cohen O."/>
            <person name="Gilbert J.A."/>
            <person name="Pupko T."/>
            <person name="Shuman H.A."/>
            <person name="Segal G."/>
        </authorList>
    </citation>
    <scope>NUCLEOTIDE SEQUENCE [LARGE SCALE GENOMIC DNA]</scope>
    <source>
        <strain evidence="3 4">ATCC 49655</strain>
    </source>
</reference>
<keyword evidence="4" id="KW-1185">Reference proteome</keyword>
<evidence type="ECO:0000313" key="3">
    <source>
        <dbReference type="EMBL" id="KTD64603.1"/>
    </source>
</evidence>
<keyword evidence="2" id="KW-1133">Transmembrane helix</keyword>
<feature type="region of interest" description="Disordered" evidence="1">
    <location>
        <begin position="107"/>
        <end position="190"/>
    </location>
</feature>